<evidence type="ECO:0000313" key="4">
    <source>
        <dbReference type="Proteomes" id="UP000537326"/>
    </source>
</evidence>
<feature type="transmembrane region" description="Helical" evidence="2">
    <location>
        <begin position="12"/>
        <end position="37"/>
    </location>
</feature>
<keyword evidence="4" id="KW-1185">Reference proteome</keyword>
<proteinExistence type="predicted"/>
<dbReference type="AlphaFoldDB" id="A0A7Y9YIM2"/>
<keyword evidence="2" id="KW-1133">Transmembrane helix</keyword>
<dbReference type="EMBL" id="JACBZI010000001">
    <property type="protein sequence ID" value="NYI11747.1"/>
    <property type="molecule type" value="Genomic_DNA"/>
</dbReference>
<comment type="caution">
    <text evidence="3">The sequence shown here is derived from an EMBL/GenBank/DDBJ whole genome shotgun (WGS) entry which is preliminary data.</text>
</comment>
<feature type="compositionally biased region" description="Acidic residues" evidence="1">
    <location>
        <begin position="91"/>
        <end position="104"/>
    </location>
</feature>
<evidence type="ECO:0000256" key="2">
    <source>
        <dbReference type="SAM" id="Phobius"/>
    </source>
</evidence>
<name>A0A7Y9YIM2_9ACTN</name>
<accession>A0A7Y9YIM2</accession>
<sequence length="191" mass="19914">MIDRLRTEDHPVLTGLVALVSVGLVVGLVLGGVALGATRFLGIGEDPSAETVSDDVDFYLPKPSPTDGPSGPLITLAPSEDGGESQSQPAEPEESESEEPEQDEITLSAGQTSVGVMENIDLTGVYPGGEGSVLQVQKFASGGWQDFPVTAVVSNETFSTFVQTSFQGVNRFRVVDNDTGTASNEIKVTVG</sequence>
<feature type="region of interest" description="Disordered" evidence="1">
    <location>
        <begin position="60"/>
        <end position="111"/>
    </location>
</feature>
<dbReference type="Proteomes" id="UP000537326">
    <property type="component" value="Unassembled WGS sequence"/>
</dbReference>
<evidence type="ECO:0000256" key="1">
    <source>
        <dbReference type="SAM" id="MobiDB-lite"/>
    </source>
</evidence>
<protein>
    <submittedName>
        <fullName evidence="3">Uncharacterized protein</fullName>
    </submittedName>
</protein>
<evidence type="ECO:0000313" key="3">
    <source>
        <dbReference type="EMBL" id="NYI11747.1"/>
    </source>
</evidence>
<organism evidence="3 4">
    <name type="scientific">Nocardioides marinus</name>
    <dbReference type="NCBI Taxonomy" id="374514"/>
    <lineage>
        <taxon>Bacteria</taxon>
        <taxon>Bacillati</taxon>
        <taxon>Actinomycetota</taxon>
        <taxon>Actinomycetes</taxon>
        <taxon>Propionibacteriales</taxon>
        <taxon>Nocardioidaceae</taxon>
        <taxon>Nocardioides</taxon>
    </lineage>
</organism>
<reference evidence="3 4" key="1">
    <citation type="submission" date="2020-07" db="EMBL/GenBank/DDBJ databases">
        <title>Sequencing the genomes of 1000 actinobacteria strains.</title>
        <authorList>
            <person name="Klenk H.-P."/>
        </authorList>
    </citation>
    <scope>NUCLEOTIDE SEQUENCE [LARGE SCALE GENOMIC DNA]</scope>
    <source>
        <strain evidence="3 4">DSM 18248</strain>
    </source>
</reference>
<keyword evidence="2" id="KW-0472">Membrane</keyword>
<dbReference type="RefSeq" id="WP_179532395.1">
    <property type="nucleotide sequence ID" value="NZ_BAAAPP010000013.1"/>
</dbReference>
<keyword evidence="2" id="KW-0812">Transmembrane</keyword>
<gene>
    <name evidence="3" type="ORF">BKA05_003262</name>
</gene>